<feature type="region of interest" description="Disordered" evidence="1">
    <location>
        <begin position="55"/>
        <end position="90"/>
    </location>
</feature>
<keyword evidence="3" id="KW-1185">Reference proteome</keyword>
<comment type="caution">
    <text evidence="2">The sequence shown here is derived from an EMBL/GenBank/DDBJ whole genome shotgun (WGS) entry which is preliminary data.</text>
</comment>
<dbReference type="Proteomes" id="UP001360953">
    <property type="component" value="Unassembled WGS sequence"/>
</dbReference>
<evidence type="ECO:0000313" key="3">
    <source>
        <dbReference type="Proteomes" id="UP001360953"/>
    </source>
</evidence>
<evidence type="ECO:0000256" key="1">
    <source>
        <dbReference type="SAM" id="MobiDB-lite"/>
    </source>
</evidence>
<dbReference type="GeneID" id="92028935"/>
<organism evidence="2 3">
    <name type="scientific">Phyllosticta citribraziliensis</name>
    <dbReference type="NCBI Taxonomy" id="989973"/>
    <lineage>
        <taxon>Eukaryota</taxon>
        <taxon>Fungi</taxon>
        <taxon>Dikarya</taxon>
        <taxon>Ascomycota</taxon>
        <taxon>Pezizomycotina</taxon>
        <taxon>Dothideomycetes</taxon>
        <taxon>Dothideomycetes incertae sedis</taxon>
        <taxon>Botryosphaeriales</taxon>
        <taxon>Phyllostictaceae</taxon>
        <taxon>Phyllosticta</taxon>
    </lineage>
</organism>
<accession>A0ABR1LMB3</accession>
<reference evidence="2 3" key="1">
    <citation type="submission" date="2024-04" db="EMBL/GenBank/DDBJ databases">
        <title>Phyllosticta paracitricarpa is synonymous to the EU quarantine fungus P. citricarpa based on phylogenomic analyses.</title>
        <authorList>
            <consortium name="Lawrence Berkeley National Laboratory"/>
            <person name="Van ingen-buijs V.A."/>
            <person name="Van westerhoven A.C."/>
            <person name="Haridas S."/>
            <person name="Skiadas P."/>
            <person name="Martin F."/>
            <person name="Groenewald J.Z."/>
            <person name="Crous P.W."/>
            <person name="Seidl M.F."/>
        </authorList>
    </citation>
    <scope>NUCLEOTIDE SEQUENCE [LARGE SCALE GENOMIC DNA]</scope>
    <source>
        <strain evidence="2 3">CPC 17464</strain>
    </source>
</reference>
<feature type="region of interest" description="Disordered" evidence="1">
    <location>
        <begin position="104"/>
        <end position="135"/>
    </location>
</feature>
<evidence type="ECO:0000313" key="2">
    <source>
        <dbReference type="EMBL" id="KAK7536333.1"/>
    </source>
</evidence>
<proteinExistence type="predicted"/>
<gene>
    <name evidence="2" type="ORF">J3D65DRAFT_413908</name>
</gene>
<name>A0ABR1LMB3_9PEZI</name>
<dbReference type="RefSeq" id="XP_066654749.1">
    <property type="nucleotide sequence ID" value="XM_066796029.1"/>
</dbReference>
<dbReference type="EMBL" id="JBBPEH010000007">
    <property type="protein sequence ID" value="KAK7536333.1"/>
    <property type="molecule type" value="Genomic_DNA"/>
</dbReference>
<protein>
    <submittedName>
        <fullName evidence="2">Uncharacterized protein</fullName>
    </submittedName>
</protein>
<sequence>MYGTKEWHLFSSKQRDSHHGHTHHASEQCQQQSHCPFWAFSIKISMILRNVQKIKPTKQSGQHPQAQPCLPVPSGGFPRDRSSSPTQRSANCALAPASAASVSTRATSGPCTTRAGTGTPFAPAASLTGSTRSARKASRWTAARCAGSRSARRSACRLPSSSPSTTRTTLWTVASLLWSLLSCCRCSVRSGPLSGASMSITPGMLLSLRLL</sequence>